<protein>
    <submittedName>
        <fullName evidence="1">Uncharacterized protein</fullName>
    </submittedName>
</protein>
<sequence length="177" mass="18484">MLMISSNSDQNLTNRRSILLGFSAMVAGVSGCSSLSESAGSLPIGLEDITIVNALDGRCIGSIEVINPDSERVLNKQFDAEGGADLPPNGDIDEKHVAQYNDVLSTSGTYTVSVAIDEESKVEGTPELNADISVSKPDKENLMIAIGGEEPAEPIAIAVVEKIGDLSDWNSCAAGCQ</sequence>
<organism evidence="1 2">
    <name type="scientific">Haloarcula argentinensis</name>
    <dbReference type="NCBI Taxonomy" id="43776"/>
    <lineage>
        <taxon>Archaea</taxon>
        <taxon>Methanobacteriati</taxon>
        <taxon>Methanobacteriota</taxon>
        <taxon>Stenosarchaea group</taxon>
        <taxon>Halobacteria</taxon>
        <taxon>Halobacteriales</taxon>
        <taxon>Haloarculaceae</taxon>
        <taxon>Haloarcula</taxon>
    </lineage>
</organism>
<gene>
    <name evidence="1" type="ORF">GCM10009006_36080</name>
</gene>
<dbReference type="EMBL" id="BMON01000007">
    <property type="protein sequence ID" value="GGM51681.1"/>
    <property type="molecule type" value="Genomic_DNA"/>
</dbReference>
<evidence type="ECO:0000313" key="1">
    <source>
        <dbReference type="EMBL" id="GGM51681.1"/>
    </source>
</evidence>
<proteinExistence type="predicted"/>
<accession>A0A830FWH0</accession>
<dbReference type="Proteomes" id="UP000656367">
    <property type="component" value="Unassembled WGS sequence"/>
</dbReference>
<name>A0A830FWH0_HALAR</name>
<evidence type="ECO:0000313" key="2">
    <source>
        <dbReference type="Proteomes" id="UP000656367"/>
    </source>
</evidence>
<dbReference type="AlphaFoldDB" id="A0A830FWH0"/>
<reference evidence="1" key="2">
    <citation type="submission" date="2020-09" db="EMBL/GenBank/DDBJ databases">
        <authorList>
            <person name="Sun Q."/>
            <person name="Ohkuma M."/>
        </authorList>
    </citation>
    <scope>NUCLEOTIDE SEQUENCE</scope>
    <source>
        <strain evidence="1">JCM 15759</strain>
    </source>
</reference>
<reference evidence="1" key="1">
    <citation type="journal article" date="2014" name="Int. J. Syst. Evol. Microbiol.">
        <title>Complete genome sequence of Corynebacterium casei LMG S-19264T (=DSM 44701T), isolated from a smear-ripened cheese.</title>
        <authorList>
            <consortium name="US DOE Joint Genome Institute (JGI-PGF)"/>
            <person name="Walter F."/>
            <person name="Albersmeier A."/>
            <person name="Kalinowski J."/>
            <person name="Ruckert C."/>
        </authorList>
    </citation>
    <scope>NUCLEOTIDE SEQUENCE</scope>
    <source>
        <strain evidence="1">JCM 15759</strain>
    </source>
</reference>
<comment type="caution">
    <text evidence="1">The sequence shown here is derived from an EMBL/GenBank/DDBJ whole genome shotgun (WGS) entry which is preliminary data.</text>
</comment>